<keyword evidence="4" id="KW-1185">Reference proteome</keyword>
<gene>
    <name evidence="5 6 7" type="primary">LOC107273376</name>
</gene>
<organism evidence="4 5">
    <name type="scientific">Cephus cinctus</name>
    <name type="common">Wheat stem sawfly</name>
    <dbReference type="NCBI Taxonomy" id="211228"/>
    <lineage>
        <taxon>Eukaryota</taxon>
        <taxon>Metazoa</taxon>
        <taxon>Ecdysozoa</taxon>
        <taxon>Arthropoda</taxon>
        <taxon>Hexapoda</taxon>
        <taxon>Insecta</taxon>
        <taxon>Pterygota</taxon>
        <taxon>Neoptera</taxon>
        <taxon>Endopterygota</taxon>
        <taxon>Hymenoptera</taxon>
        <taxon>Cephoidea</taxon>
        <taxon>Cephidae</taxon>
        <taxon>Cephus</taxon>
    </lineage>
</organism>
<dbReference type="InterPro" id="IPR038765">
    <property type="entry name" value="Papain-like_cys_pep_sf"/>
</dbReference>
<sequence length="238" mass="27171">MNARIVEGQYKMSNDYSMSLLKNVHKDLPLPEPGETFLVRGDYEYWHYGCDGFNDKGWGCGYRTLQTICSWIKDTLTSNAPVPNLRSIQEILVALEDKDKSFIGSREWIGSFEVCLVLDYRYDVVSKIIHIPNGKDLIQYIDKLKKHFEDFASPIMMGGDKDCSSKGIMGIHIGSNGNAYLLVVDPHFIGKAKGINHLQSEHWIKWQHFSDFVNSSFYNFCLPQVQARKQHEGHSTTG</sequence>
<evidence type="ECO:0000313" key="4">
    <source>
        <dbReference type="Proteomes" id="UP000694920"/>
    </source>
</evidence>
<dbReference type="PANTHER" id="PTHR48153">
    <property type="entry name" value="UFM1-SPECIFIC PROTEASE 2"/>
    <property type="match status" value="1"/>
</dbReference>
<feature type="domain" description="UFSP1/2/DUB catalytic" evidence="3">
    <location>
        <begin position="35"/>
        <end position="221"/>
    </location>
</feature>
<dbReference type="RefSeq" id="XP_015607005.1">
    <property type="nucleotide sequence ID" value="XM_015751519.2"/>
</dbReference>
<reference evidence="5 6" key="1">
    <citation type="submission" date="2025-04" db="UniProtKB">
        <authorList>
            <consortium name="RefSeq"/>
        </authorList>
    </citation>
    <scope>IDENTIFICATION</scope>
</reference>
<evidence type="ECO:0000313" key="6">
    <source>
        <dbReference type="RefSeq" id="XP_015607005.1"/>
    </source>
</evidence>
<dbReference type="KEGG" id="ccin:107273376"/>
<dbReference type="GeneID" id="107273376"/>
<accession>A0AAJ7CC96</accession>
<name>A0AAJ7CC96_CEPCN</name>
<dbReference type="GO" id="GO:0071567">
    <property type="term" value="F:deUFMylase activity"/>
    <property type="evidence" value="ECO:0007669"/>
    <property type="project" value="TreeGrafter"/>
</dbReference>
<dbReference type="CTD" id="402682"/>
<keyword evidence="2" id="KW-0378">Hydrolase</keyword>
<dbReference type="PANTHER" id="PTHR48153:SF3">
    <property type="entry name" value="INACTIVE UFM1-SPECIFIC PROTEASE 1"/>
    <property type="match status" value="1"/>
</dbReference>
<keyword evidence="5 6" id="KW-0645">Protease</keyword>
<dbReference type="SUPFAM" id="SSF54001">
    <property type="entry name" value="Cysteine proteinases"/>
    <property type="match status" value="1"/>
</dbReference>
<dbReference type="GO" id="GO:0006508">
    <property type="term" value="P:proteolysis"/>
    <property type="evidence" value="ECO:0007669"/>
    <property type="project" value="UniProtKB-KW"/>
</dbReference>
<evidence type="ECO:0000256" key="2">
    <source>
        <dbReference type="ARBA" id="ARBA00022801"/>
    </source>
</evidence>
<dbReference type="InterPro" id="IPR012462">
    <property type="entry name" value="UFSP1/2_DUB_cat"/>
</dbReference>
<dbReference type="Gene3D" id="3.90.70.130">
    <property type="match status" value="1"/>
</dbReference>
<dbReference type="RefSeq" id="XP_015607003.1">
    <property type="nucleotide sequence ID" value="XM_015751517.1"/>
</dbReference>
<evidence type="ECO:0000313" key="7">
    <source>
        <dbReference type="RefSeq" id="XP_015607006.1"/>
    </source>
</evidence>
<dbReference type="Proteomes" id="UP000694920">
    <property type="component" value="Unplaced"/>
</dbReference>
<evidence type="ECO:0000313" key="5">
    <source>
        <dbReference type="RefSeq" id="XP_015607003.1"/>
    </source>
</evidence>
<dbReference type="AlphaFoldDB" id="A0AAJ7CC96"/>
<protein>
    <submittedName>
        <fullName evidence="5 6">Ufm1-specific protease 1 isoform X1</fullName>
    </submittedName>
</protein>
<evidence type="ECO:0000259" key="3">
    <source>
        <dbReference type="Pfam" id="PF07910"/>
    </source>
</evidence>
<dbReference type="Pfam" id="PF07910">
    <property type="entry name" value="Peptidase_C78"/>
    <property type="match status" value="1"/>
</dbReference>
<dbReference type="RefSeq" id="XP_015607006.1">
    <property type="nucleotide sequence ID" value="XM_015751520.1"/>
</dbReference>
<comment type="similarity">
    <text evidence="1">Belongs to the peptidase C78 family.</text>
</comment>
<proteinExistence type="inferred from homology"/>
<evidence type="ECO:0000256" key="1">
    <source>
        <dbReference type="ARBA" id="ARBA00008552"/>
    </source>
</evidence>